<dbReference type="Pfam" id="PF13424">
    <property type="entry name" value="TPR_12"/>
    <property type="match status" value="1"/>
</dbReference>
<organism evidence="2 3">
    <name type="scientific">Plastoroseomonas arctica</name>
    <dbReference type="NCBI Taxonomy" id="1509237"/>
    <lineage>
        <taxon>Bacteria</taxon>
        <taxon>Pseudomonadati</taxon>
        <taxon>Pseudomonadota</taxon>
        <taxon>Alphaproteobacteria</taxon>
        <taxon>Acetobacterales</taxon>
        <taxon>Acetobacteraceae</taxon>
        <taxon>Plastoroseomonas</taxon>
    </lineage>
</organism>
<evidence type="ECO:0000313" key="3">
    <source>
        <dbReference type="Proteomes" id="UP001196068"/>
    </source>
</evidence>
<dbReference type="AlphaFoldDB" id="A0AAF1K794"/>
<name>A0AAF1K794_9PROT</name>
<dbReference type="RefSeq" id="WP_211875814.1">
    <property type="nucleotide sequence ID" value="NZ_JAAEDH010000024.1"/>
</dbReference>
<gene>
    <name evidence="2" type="ORF">GXW79_17840</name>
</gene>
<dbReference type="InterPro" id="IPR011990">
    <property type="entry name" value="TPR-like_helical_dom_sf"/>
</dbReference>
<keyword evidence="3" id="KW-1185">Reference proteome</keyword>
<dbReference type="EMBL" id="JAAEDH010000024">
    <property type="protein sequence ID" value="MBR0656946.1"/>
    <property type="molecule type" value="Genomic_DNA"/>
</dbReference>
<dbReference type="SUPFAM" id="SSF48452">
    <property type="entry name" value="TPR-like"/>
    <property type="match status" value="2"/>
</dbReference>
<dbReference type="SMART" id="SM00028">
    <property type="entry name" value="TPR"/>
    <property type="match status" value="4"/>
</dbReference>
<dbReference type="InterPro" id="IPR024983">
    <property type="entry name" value="CHAT_dom"/>
</dbReference>
<evidence type="ECO:0000313" key="2">
    <source>
        <dbReference type="EMBL" id="MBR0656946.1"/>
    </source>
</evidence>
<evidence type="ECO:0000259" key="1">
    <source>
        <dbReference type="Pfam" id="PF12770"/>
    </source>
</evidence>
<reference evidence="2" key="2">
    <citation type="journal article" date="2021" name="Syst. Appl. Microbiol.">
        <title>Roseomonas hellenica sp. nov., isolated from roots of wild-growing Alkanna tinctoria.</title>
        <authorList>
            <person name="Rat A."/>
            <person name="Naranjo H.D."/>
            <person name="Lebbe L."/>
            <person name="Cnockaert M."/>
            <person name="Krigas N."/>
            <person name="Grigoriadou K."/>
            <person name="Maloupa E."/>
            <person name="Willems A."/>
        </authorList>
    </citation>
    <scope>NUCLEOTIDE SEQUENCE</scope>
    <source>
        <strain evidence="2">LMG 28251</strain>
    </source>
</reference>
<sequence>MVVLVLGAAPAPAQSPPDAAAALATARATAAAGDPAAAERSLSDVFARAGQRIAPQDLAVLRLEAARLATDPARARAHLHEAERLLPAFRTEPILGARLRRELARLHEQHGSFPRAEQLLSLALPALERVDIAAAADAAGALGRARLELVQLDSAAAAFERSVALLASLPGSMPRDEAIVAALINLSTAWIEAGNMSAARAAVGRAQSAAEAAPLMRRQVDYARGHLLLRDGNPAAAETVLVQAVQAAGPGDVVAGHALLLLTTSRFERGRLPEAAEAGLAALAIYAASLGEAHPAYARVLHSLGSIHAELGDLVAAERFLSRAAGILEHALGPTSSQFHSTQLERSWIAVQNGHLDLAEQRAQAALRAFRVAPPPDSRLQGLAYVLQGLVQEKRSQLVQATASYRYAQVQVAAARGVNSPDLGFSLVRLGRLLTRTGEYVEAAGALERAIGIYGGLGDTGTVRYADAITARAELRLKAGDRSGSLEDIRRGMATLRGRIAAVEDAGSGSSEMQRRGAREIFGAQARILIDVHGADAPASSEAFLATQEALTTRAGEALRRAAGRRASGSGDLARLLREREETRDAWRQANAIILAAANRAGGAPAGEMNRLIAHRDALRGAMTTQHRVLARQFPDYARFLEQRPATLAATQASLSADEVLLMPAVFADYVLLWTITRSSARAVVIDVARSWLMQQARLLRDGVDLARNPPVEFSIRAARDLYDILIHPALRDLERSIDQLLIVPDSPFQSMSPHLLLGPGNRWLVQDFAVTVTPSVGSLVEARAANRTSSTAPMAFLGVGNPQTSLYATPSQLASRGSHPDLRNALSNLSLLPGSADELRAMARTFGEPQSTILLEAQATERGFIAAIPRRFRTIAFATHALMAGELPLLTEPAIVLTPADEDIPYEGLLTASDVAALELDADLIILSACNTAAPESGAYADALSGLARAFLHAGARNLLVSHWAVDDRATIQLTTLFVQELRALPGRPIAGALRAAILTMMNDQAQVFRHPAFWAPFIVVGS</sequence>
<dbReference type="Proteomes" id="UP001196068">
    <property type="component" value="Unassembled WGS sequence"/>
</dbReference>
<feature type="domain" description="CHAT" evidence="1">
    <location>
        <begin position="718"/>
        <end position="1024"/>
    </location>
</feature>
<comment type="caution">
    <text evidence="2">The sequence shown here is derived from an EMBL/GenBank/DDBJ whole genome shotgun (WGS) entry which is preliminary data.</text>
</comment>
<dbReference type="Pfam" id="PF12770">
    <property type="entry name" value="CHAT"/>
    <property type="match status" value="1"/>
</dbReference>
<dbReference type="Gene3D" id="1.25.40.10">
    <property type="entry name" value="Tetratricopeptide repeat domain"/>
    <property type="match status" value="3"/>
</dbReference>
<accession>A0AAF1K794</accession>
<reference evidence="2" key="1">
    <citation type="submission" date="2020-01" db="EMBL/GenBank/DDBJ databases">
        <authorList>
            <person name="Rat A."/>
        </authorList>
    </citation>
    <scope>NUCLEOTIDE SEQUENCE</scope>
    <source>
        <strain evidence="2">LMG 28251</strain>
    </source>
</reference>
<dbReference type="InterPro" id="IPR019734">
    <property type="entry name" value="TPR_rpt"/>
</dbReference>
<protein>
    <submittedName>
        <fullName evidence="2">CHAT domain-containing protein</fullName>
    </submittedName>
</protein>
<proteinExistence type="predicted"/>